<name>A0A378X1A5_9NOCA</name>
<gene>
    <name evidence="2" type="ORF">NCTC13184_04979</name>
</gene>
<protein>
    <submittedName>
        <fullName evidence="2">Uncharacterized protein</fullName>
    </submittedName>
</protein>
<feature type="compositionally biased region" description="Basic and acidic residues" evidence="1">
    <location>
        <begin position="9"/>
        <end position="28"/>
    </location>
</feature>
<sequence length="51" mass="5893">MPSGGGRPIGERREHHLVVESDRREPPDLRRLSRVVIELAKESKTTEEETR</sequence>
<dbReference type="Proteomes" id="UP000255082">
    <property type="component" value="Unassembled WGS sequence"/>
</dbReference>
<evidence type="ECO:0000313" key="2">
    <source>
        <dbReference type="EMBL" id="SUA46454.1"/>
    </source>
</evidence>
<feature type="region of interest" description="Disordered" evidence="1">
    <location>
        <begin position="1"/>
        <end position="28"/>
    </location>
</feature>
<evidence type="ECO:0000313" key="3">
    <source>
        <dbReference type="Proteomes" id="UP000255082"/>
    </source>
</evidence>
<proteinExistence type="predicted"/>
<evidence type="ECO:0000256" key="1">
    <source>
        <dbReference type="SAM" id="MobiDB-lite"/>
    </source>
</evidence>
<organism evidence="2 3">
    <name type="scientific">Nocardia africana</name>
    <dbReference type="NCBI Taxonomy" id="134964"/>
    <lineage>
        <taxon>Bacteria</taxon>
        <taxon>Bacillati</taxon>
        <taxon>Actinomycetota</taxon>
        <taxon>Actinomycetes</taxon>
        <taxon>Mycobacteriales</taxon>
        <taxon>Nocardiaceae</taxon>
        <taxon>Nocardia</taxon>
    </lineage>
</organism>
<dbReference type="AlphaFoldDB" id="A0A378X1A5"/>
<reference evidence="2 3" key="1">
    <citation type="submission" date="2018-06" db="EMBL/GenBank/DDBJ databases">
        <authorList>
            <consortium name="Pathogen Informatics"/>
            <person name="Doyle S."/>
        </authorList>
    </citation>
    <scope>NUCLEOTIDE SEQUENCE [LARGE SCALE GENOMIC DNA]</scope>
    <source>
        <strain evidence="2 3">NCTC13184</strain>
    </source>
</reference>
<dbReference type="EMBL" id="UGRU01000001">
    <property type="protein sequence ID" value="SUA46454.1"/>
    <property type="molecule type" value="Genomic_DNA"/>
</dbReference>
<accession>A0A378X1A5</accession>